<sequence length="147" mass="17008">MPQISAISTVVKQLEPLFQWVLNEDERNRKGFLKQENADAGWGTERVPHFSVQIRLSSQFMVELENNFFPEVELHFSSSSTSPEEADPFLVVNVLEGWYDYDWRRENIDKSQVIASALDLTNQIRAALSISNLNQFPEDENSFWLVV</sequence>
<dbReference type="Proteomes" id="UP000008206">
    <property type="component" value="Chromosome"/>
</dbReference>
<dbReference type="HOGENOM" id="CLU_1841810_0_0_3"/>
<keyword evidence="2" id="KW-1185">Reference proteome</keyword>
<evidence type="ECO:0000313" key="2">
    <source>
        <dbReference type="Proteomes" id="UP000008206"/>
    </source>
</evidence>
<organism evidence="1 2">
    <name type="scientific">Gloeothece verrucosa (strain PCC 7822)</name>
    <name type="common">Cyanothece sp. (strain PCC 7822)</name>
    <dbReference type="NCBI Taxonomy" id="497965"/>
    <lineage>
        <taxon>Bacteria</taxon>
        <taxon>Bacillati</taxon>
        <taxon>Cyanobacteriota</taxon>
        <taxon>Cyanophyceae</taxon>
        <taxon>Oscillatoriophycideae</taxon>
        <taxon>Chroococcales</taxon>
        <taxon>Aphanothecaceae</taxon>
        <taxon>Gloeothece</taxon>
        <taxon>Gloeothece verrucosa</taxon>
    </lineage>
</organism>
<proteinExistence type="predicted"/>
<accession>E0U7K9</accession>
<gene>
    <name evidence="1" type="ordered locus">Cyan7822_1717</name>
</gene>
<dbReference type="EMBL" id="CP002198">
    <property type="protein sequence ID" value="ADN13705.1"/>
    <property type="molecule type" value="Genomic_DNA"/>
</dbReference>
<dbReference type="KEGG" id="cyj:Cyan7822_1717"/>
<dbReference type="RefSeq" id="WP_013321812.1">
    <property type="nucleotide sequence ID" value="NC_014501.1"/>
</dbReference>
<protein>
    <submittedName>
        <fullName evidence="1">Uncharacterized protein</fullName>
    </submittedName>
</protein>
<dbReference type="AlphaFoldDB" id="E0U7K9"/>
<evidence type="ECO:0000313" key="1">
    <source>
        <dbReference type="EMBL" id="ADN13705.1"/>
    </source>
</evidence>
<name>E0U7K9_GLOV7</name>
<reference evidence="2" key="1">
    <citation type="journal article" date="2011" name="MBio">
        <title>Novel metabolic attributes of the genus Cyanothece, comprising a group of unicellular nitrogen-fixing Cyanobacteria.</title>
        <authorList>
            <person name="Bandyopadhyay A."/>
            <person name="Elvitigala T."/>
            <person name="Welsh E."/>
            <person name="Stockel J."/>
            <person name="Liberton M."/>
            <person name="Min H."/>
            <person name="Sherman L.A."/>
            <person name="Pakrasi H.B."/>
        </authorList>
    </citation>
    <scope>NUCLEOTIDE SEQUENCE [LARGE SCALE GENOMIC DNA]</scope>
    <source>
        <strain evidence="2">PCC 7822</strain>
    </source>
</reference>